<reference evidence="7 8" key="1">
    <citation type="journal article" date="2018" name="PLoS Genet.">
        <title>Population sequencing reveals clonal diversity and ancestral inbreeding in the grapevine cultivar Chardonnay.</title>
        <authorList>
            <person name="Roach M.J."/>
            <person name="Johnson D.L."/>
            <person name="Bohlmann J."/>
            <person name="van Vuuren H.J."/>
            <person name="Jones S.J."/>
            <person name="Pretorius I.S."/>
            <person name="Schmidt S.A."/>
            <person name="Borneman A.R."/>
        </authorList>
    </citation>
    <scope>NUCLEOTIDE SEQUENCE [LARGE SCALE GENOMIC DNA]</scope>
    <source>
        <strain evidence="8">cv. Chardonnay</strain>
        <tissue evidence="7">Leaf</tissue>
    </source>
</reference>
<protein>
    <submittedName>
        <fullName evidence="7">G-type lectin S-receptor-like serine/threonine-protein kinase</fullName>
    </submittedName>
</protein>
<comment type="caution">
    <text evidence="7">The sequence shown here is derived from an EMBL/GenBank/DDBJ whole genome shotgun (WGS) entry which is preliminary data.</text>
</comment>
<feature type="region of interest" description="Disordered" evidence="6">
    <location>
        <begin position="1"/>
        <end position="23"/>
    </location>
</feature>
<dbReference type="PANTHER" id="PTHR27002:SF1063">
    <property type="entry name" value="RECEPTOR-LIKE SERINE_THREONINE-PROTEIN KINASE"/>
    <property type="match status" value="1"/>
</dbReference>
<dbReference type="SUPFAM" id="SSF56112">
    <property type="entry name" value="Protein kinase-like (PK-like)"/>
    <property type="match status" value="1"/>
</dbReference>
<keyword evidence="2" id="KW-0808">Transferase</keyword>
<dbReference type="Gene3D" id="3.30.200.20">
    <property type="entry name" value="Phosphorylase Kinase, domain 1"/>
    <property type="match status" value="1"/>
</dbReference>
<name>A0A438HS38_VITVI</name>
<keyword evidence="3" id="KW-0547">Nucleotide-binding</keyword>
<evidence type="ECO:0000256" key="1">
    <source>
        <dbReference type="ARBA" id="ARBA00022527"/>
    </source>
</evidence>
<evidence type="ECO:0000313" key="7">
    <source>
        <dbReference type="EMBL" id="RVW87277.1"/>
    </source>
</evidence>
<evidence type="ECO:0000256" key="4">
    <source>
        <dbReference type="ARBA" id="ARBA00022777"/>
    </source>
</evidence>
<keyword evidence="1" id="KW-0723">Serine/threonine-protein kinase</keyword>
<evidence type="ECO:0000256" key="6">
    <source>
        <dbReference type="SAM" id="MobiDB-lite"/>
    </source>
</evidence>
<gene>
    <name evidence="7" type="primary">VvCHDp000180_4</name>
    <name evidence="7" type="ORF">CK203_037212</name>
</gene>
<dbReference type="AlphaFoldDB" id="A0A438HS38"/>
<dbReference type="GO" id="GO:0004674">
    <property type="term" value="F:protein serine/threonine kinase activity"/>
    <property type="evidence" value="ECO:0007669"/>
    <property type="project" value="UniProtKB-KW"/>
</dbReference>
<dbReference type="InterPro" id="IPR011009">
    <property type="entry name" value="Kinase-like_dom_sf"/>
</dbReference>
<sequence>MEEAMLHELTTSNNFSDSKDVEHDGKRRARDLKPFNFDSIFLHGKLPEEQEIAVKRISRGSRQGLVELKNEIRLIAKLQHMNLVRLLGSYIKGEERC</sequence>
<keyword evidence="5" id="KW-0067">ATP-binding</keyword>
<proteinExistence type="predicted"/>
<keyword evidence="4 7" id="KW-0418">Kinase</keyword>
<evidence type="ECO:0000256" key="5">
    <source>
        <dbReference type="ARBA" id="ARBA00022840"/>
    </source>
</evidence>
<dbReference type="GO" id="GO:0005524">
    <property type="term" value="F:ATP binding"/>
    <property type="evidence" value="ECO:0007669"/>
    <property type="project" value="UniProtKB-KW"/>
</dbReference>
<organism evidence="7 8">
    <name type="scientific">Vitis vinifera</name>
    <name type="common">Grape</name>
    <dbReference type="NCBI Taxonomy" id="29760"/>
    <lineage>
        <taxon>Eukaryota</taxon>
        <taxon>Viridiplantae</taxon>
        <taxon>Streptophyta</taxon>
        <taxon>Embryophyta</taxon>
        <taxon>Tracheophyta</taxon>
        <taxon>Spermatophyta</taxon>
        <taxon>Magnoliopsida</taxon>
        <taxon>eudicotyledons</taxon>
        <taxon>Gunneridae</taxon>
        <taxon>Pentapetalae</taxon>
        <taxon>rosids</taxon>
        <taxon>Vitales</taxon>
        <taxon>Vitaceae</taxon>
        <taxon>Viteae</taxon>
        <taxon>Vitis</taxon>
    </lineage>
</organism>
<evidence type="ECO:0000313" key="8">
    <source>
        <dbReference type="Proteomes" id="UP000288805"/>
    </source>
</evidence>
<dbReference type="EMBL" id="QGNW01000185">
    <property type="protein sequence ID" value="RVW87277.1"/>
    <property type="molecule type" value="Genomic_DNA"/>
</dbReference>
<evidence type="ECO:0000256" key="3">
    <source>
        <dbReference type="ARBA" id="ARBA00022741"/>
    </source>
</evidence>
<dbReference type="PANTHER" id="PTHR27002">
    <property type="entry name" value="RECEPTOR-LIKE SERINE/THREONINE-PROTEIN KINASE SD1-8"/>
    <property type="match status" value="1"/>
</dbReference>
<accession>A0A438HS38</accession>
<dbReference type="GO" id="GO:0030246">
    <property type="term" value="F:carbohydrate binding"/>
    <property type="evidence" value="ECO:0007669"/>
    <property type="project" value="UniProtKB-KW"/>
</dbReference>
<keyword evidence="7" id="KW-0430">Lectin</keyword>
<keyword evidence="7" id="KW-0675">Receptor</keyword>
<dbReference type="Proteomes" id="UP000288805">
    <property type="component" value="Unassembled WGS sequence"/>
</dbReference>
<evidence type="ECO:0000256" key="2">
    <source>
        <dbReference type="ARBA" id="ARBA00022679"/>
    </source>
</evidence>